<dbReference type="AlphaFoldDB" id="A0AAN6GI10"/>
<proteinExistence type="predicted"/>
<keyword evidence="3" id="KW-0378">Hydrolase</keyword>
<dbReference type="Gene3D" id="2.30.40.10">
    <property type="entry name" value="Urease, subunit C, domain 1"/>
    <property type="match status" value="1"/>
</dbReference>
<gene>
    <name evidence="7" type="ORF">OC842_000218</name>
</gene>
<dbReference type="GO" id="GO:0008892">
    <property type="term" value="F:guanine deaminase activity"/>
    <property type="evidence" value="ECO:0007669"/>
    <property type="project" value="TreeGrafter"/>
</dbReference>
<dbReference type="GO" id="GO:0046098">
    <property type="term" value="P:guanine metabolic process"/>
    <property type="evidence" value="ECO:0007669"/>
    <property type="project" value="TreeGrafter"/>
</dbReference>
<evidence type="ECO:0000256" key="5">
    <source>
        <dbReference type="SAM" id="MobiDB-lite"/>
    </source>
</evidence>
<reference evidence="7" key="1">
    <citation type="journal article" date="2023" name="PhytoFront">
        <title>Draft Genome Resources of Seven Strains of Tilletia horrida, Causal Agent of Kernel Smut of Rice.</title>
        <authorList>
            <person name="Khanal S."/>
            <person name="Antony Babu S."/>
            <person name="Zhou X.G."/>
        </authorList>
    </citation>
    <scope>NUCLEOTIDE SEQUENCE</scope>
    <source>
        <strain evidence="7">TX3</strain>
    </source>
</reference>
<evidence type="ECO:0000256" key="4">
    <source>
        <dbReference type="ARBA" id="ARBA00022833"/>
    </source>
</evidence>
<dbReference type="PANTHER" id="PTHR11271">
    <property type="entry name" value="GUANINE DEAMINASE"/>
    <property type="match status" value="1"/>
</dbReference>
<dbReference type="Gene3D" id="3.20.20.140">
    <property type="entry name" value="Metal-dependent hydrolases"/>
    <property type="match status" value="2"/>
</dbReference>
<dbReference type="SUPFAM" id="SSF51556">
    <property type="entry name" value="Metallo-dependent hydrolases"/>
    <property type="match status" value="1"/>
</dbReference>
<comment type="cofactor">
    <cofactor evidence="1">
        <name>Zn(2+)</name>
        <dbReference type="ChEBI" id="CHEBI:29105"/>
    </cofactor>
</comment>
<dbReference type="EMBL" id="JAPDMQ010000005">
    <property type="protein sequence ID" value="KAK0541012.1"/>
    <property type="molecule type" value="Genomic_DNA"/>
</dbReference>
<evidence type="ECO:0000259" key="6">
    <source>
        <dbReference type="Pfam" id="PF01979"/>
    </source>
</evidence>
<keyword evidence="2" id="KW-0479">Metal-binding</keyword>
<name>A0AAN6GI10_9BASI</name>
<dbReference type="PANTHER" id="PTHR11271:SF6">
    <property type="entry name" value="GUANINE DEAMINASE"/>
    <property type="match status" value="1"/>
</dbReference>
<dbReference type="GO" id="GO:0008270">
    <property type="term" value="F:zinc ion binding"/>
    <property type="evidence" value="ECO:0007669"/>
    <property type="project" value="TreeGrafter"/>
</dbReference>
<dbReference type="InterPro" id="IPR051607">
    <property type="entry name" value="Metallo-dep_hydrolases"/>
</dbReference>
<dbReference type="GO" id="GO:0005829">
    <property type="term" value="C:cytosol"/>
    <property type="evidence" value="ECO:0007669"/>
    <property type="project" value="TreeGrafter"/>
</dbReference>
<dbReference type="InterPro" id="IPR011059">
    <property type="entry name" value="Metal-dep_hydrolase_composite"/>
</dbReference>
<keyword evidence="8" id="KW-1185">Reference proteome</keyword>
<evidence type="ECO:0000313" key="7">
    <source>
        <dbReference type="EMBL" id="KAK0541012.1"/>
    </source>
</evidence>
<evidence type="ECO:0000256" key="1">
    <source>
        <dbReference type="ARBA" id="ARBA00001947"/>
    </source>
</evidence>
<feature type="domain" description="Amidohydrolase-related" evidence="6">
    <location>
        <begin position="103"/>
        <end position="590"/>
    </location>
</feature>
<evidence type="ECO:0000256" key="2">
    <source>
        <dbReference type="ARBA" id="ARBA00022723"/>
    </source>
</evidence>
<evidence type="ECO:0000256" key="3">
    <source>
        <dbReference type="ARBA" id="ARBA00022801"/>
    </source>
</evidence>
<accession>A0AAN6GI10</accession>
<dbReference type="InterPro" id="IPR032466">
    <property type="entry name" value="Metal_Hydrolase"/>
</dbReference>
<feature type="region of interest" description="Disordered" evidence="5">
    <location>
        <begin position="277"/>
        <end position="305"/>
    </location>
</feature>
<dbReference type="Proteomes" id="UP001176521">
    <property type="component" value="Unassembled WGS sequence"/>
</dbReference>
<organism evidence="7 8">
    <name type="scientific">Tilletia horrida</name>
    <dbReference type="NCBI Taxonomy" id="155126"/>
    <lineage>
        <taxon>Eukaryota</taxon>
        <taxon>Fungi</taxon>
        <taxon>Dikarya</taxon>
        <taxon>Basidiomycota</taxon>
        <taxon>Ustilaginomycotina</taxon>
        <taxon>Exobasidiomycetes</taxon>
        <taxon>Tilletiales</taxon>
        <taxon>Tilletiaceae</taxon>
        <taxon>Tilletia</taxon>
    </lineage>
</organism>
<protein>
    <recommendedName>
        <fullName evidence="6">Amidohydrolase-related domain-containing protein</fullName>
    </recommendedName>
</protein>
<sequence length="597" mass="64684">MALPPHALRRRVFVGSLVSPLSLYELQAVSCAVVGIGSSGIIRFIEDVLDASDQHGATDAGSRPRKPVEAVSEAALERARKVVEAHGWEWDECAVTVLEPGSFLSPGFIDTHTHACQIPNIGLGQQYELLDWLKHVTFPREARYTDLHYAERTYKSVVQRLLNSGTTTACYYATLHLEATKVLADVCTTLGQRAFVGKCQMDRHSPPEYCEKSASQSLQDTKDFIDYCTRLAAAYAPGPGGLSPANPQDALSKTLRRQTESAEMQASINRLSQTLEDASVDDKPASNEATNGVVRAPQDPSSVNDGEKGNLEFALVQPILTPRFAISCSDALLAGIGAIVTKDPSLRIQTHLSENPSEIEFTRSLFPFASSYTHVYDHFSLLTDRTILAHAVHLTQEEMLLLKERKCGVSHCPTSNLNLRSGASPIAELLTLGIKVGLGTDVSGGFGIGMLSAVREASVVAKVIDFSRRRVDAETEAEVDGHTEAATEAAAAGKRDLTKGPLPIATLLYLATKGGAELCAMEDRIGSLEVGKDFDALLVRTLSANAPFRSGQNPNMWREDDDTLLDVFEKWLFCGDDREIASVFVRGRVVGGSTPLD</sequence>
<evidence type="ECO:0000313" key="8">
    <source>
        <dbReference type="Proteomes" id="UP001176521"/>
    </source>
</evidence>
<dbReference type="Pfam" id="PF01979">
    <property type="entry name" value="Amidohydro_1"/>
    <property type="match status" value="1"/>
</dbReference>
<comment type="caution">
    <text evidence="7">The sequence shown here is derived from an EMBL/GenBank/DDBJ whole genome shotgun (WGS) entry which is preliminary data.</text>
</comment>
<dbReference type="InterPro" id="IPR006680">
    <property type="entry name" value="Amidohydro-rel"/>
</dbReference>
<keyword evidence="4" id="KW-0862">Zinc</keyword>